<organism evidence="3 4">
    <name type="scientific">Digitaria exilis</name>
    <dbReference type="NCBI Taxonomy" id="1010633"/>
    <lineage>
        <taxon>Eukaryota</taxon>
        <taxon>Viridiplantae</taxon>
        <taxon>Streptophyta</taxon>
        <taxon>Embryophyta</taxon>
        <taxon>Tracheophyta</taxon>
        <taxon>Spermatophyta</taxon>
        <taxon>Magnoliopsida</taxon>
        <taxon>Liliopsida</taxon>
        <taxon>Poales</taxon>
        <taxon>Poaceae</taxon>
        <taxon>PACMAD clade</taxon>
        <taxon>Panicoideae</taxon>
        <taxon>Panicodae</taxon>
        <taxon>Paniceae</taxon>
        <taxon>Anthephorinae</taxon>
        <taxon>Digitaria</taxon>
    </lineage>
</organism>
<dbReference type="PANTHER" id="PTHR33086:SF5">
    <property type="entry name" value="OS05G0468400 PROTEIN"/>
    <property type="match status" value="1"/>
</dbReference>
<dbReference type="Pfam" id="PF07762">
    <property type="entry name" value="DUF1618"/>
    <property type="match status" value="2"/>
</dbReference>
<dbReference type="Proteomes" id="UP000636709">
    <property type="component" value="Unassembled WGS sequence"/>
</dbReference>
<evidence type="ECO:0000313" key="4">
    <source>
        <dbReference type="Proteomes" id="UP000636709"/>
    </source>
</evidence>
<dbReference type="EMBL" id="JACEFO010001700">
    <property type="protein sequence ID" value="KAF8719514.1"/>
    <property type="molecule type" value="Genomic_DNA"/>
</dbReference>
<comment type="caution">
    <text evidence="3">The sequence shown here is derived from an EMBL/GenBank/DDBJ whole genome shotgun (WGS) entry which is preliminary data.</text>
</comment>
<reference evidence="3" key="1">
    <citation type="submission" date="2020-07" db="EMBL/GenBank/DDBJ databases">
        <title>Genome sequence and genetic diversity analysis of an under-domesticated orphan crop, white fonio (Digitaria exilis).</title>
        <authorList>
            <person name="Bennetzen J.L."/>
            <person name="Chen S."/>
            <person name="Ma X."/>
            <person name="Wang X."/>
            <person name="Yssel A.E.J."/>
            <person name="Chaluvadi S.R."/>
            <person name="Johnson M."/>
            <person name="Gangashetty P."/>
            <person name="Hamidou F."/>
            <person name="Sanogo M.D."/>
            <person name="Zwaenepoel A."/>
            <person name="Wallace J."/>
            <person name="Van De Peer Y."/>
            <person name="Van Deynze A."/>
        </authorList>
    </citation>
    <scope>NUCLEOTIDE SEQUENCE</scope>
    <source>
        <tissue evidence="3">Leaves</tissue>
    </source>
</reference>
<evidence type="ECO:0000256" key="1">
    <source>
        <dbReference type="SAM" id="MobiDB-lite"/>
    </source>
</evidence>
<sequence>MPLPIHRALSARLRRGLSTAAASASLSSWAMISRTMLVNSSDPRASLQLAEPPHASHLIVPAHVVDPRPRPPGHDADVTGLLGAARASSGDGLLLLDFRATAPSGGRRRAARERQSAGIDVKLGTTRVVCNPLSGQLFHLPDIDGTNKGTMSCQSFGILTRSERPHGPPDRYAVADLVEDRDGQKRSFVMRRFLSQTGEWEKLVRLPSPVPLARRMVIDQAVLDFAGRLWWVDVSWGAVSADPLSDRPELRFVELPSASVTKAVKGLRAIGGHCRMGVSEGKLRFVEVSQKEPFFLSSYALEDGGSSWMLECNVALSALWKTHGCPSEEDAPRIGAIDPLKPQVYVTMGNFVFAVDMNKEKLVGFSVLSASGGAAPASFSSDFLIPCLLPSGLETSQIPSAEPKKKTGRSVEQAHGKTALPPSPSAIAVVRGQSSVNQAPVNPPIRHPLGISDSKFPLPPASPHPVHQGASSAAKMQFLFRRSLSAASGRLRRALSTAASGSRPPWALIHRISTATTSGRAASLSLAPPPSPSHIVAPRHVYDDMGADGREEGCINMLGCGAHAASADGFLLLTSFKFRVRLHPLAKPDLPLEVLARIAPSPFQIVSQHFLRFVCNPISGEMVRLPDFDGQEKNMNHQYLGIMTEAAGRNGPPKRYAVAQLTDDEDGEGGGRRLVWRQFDSETGGWDKLVMPSLLPSGRRMDLNHEVLAFGARLWWVDVSWGAVSADPFSDRPELRSIKLPAGSVLPDQKGDMKSLIKRRRMGVSDGRLRYAEVSPEEPFLIKYFTLDEQSGCWTLDHQVPFAALLSRDGSCPVPLLGAIDPVNADVLYLSIDREITLAVDMRRKKVTGASPLNQVRPNKCSSSFFLPCVLTPGLASSPIPGDHIDTLEWCMVV</sequence>
<feature type="region of interest" description="Disordered" evidence="1">
    <location>
        <begin position="396"/>
        <end position="425"/>
    </location>
</feature>
<protein>
    <recommendedName>
        <fullName evidence="2">DUF1618 domain-containing protein</fullName>
    </recommendedName>
</protein>
<dbReference type="OrthoDB" id="619274at2759"/>
<evidence type="ECO:0000259" key="2">
    <source>
        <dbReference type="Pfam" id="PF07762"/>
    </source>
</evidence>
<name>A0A835CBD1_9POAL</name>
<proteinExistence type="predicted"/>
<feature type="region of interest" description="Disordered" evidence="1">
    <location>
        <begin position="437"/>
        <end position="469"/>
    </location>
</feature>
<dbReference type="AlphaFoldDB" id="A0A835CBD1"/>
<accession>A0A835CBD1</accession>
<keyword evidence="4" id="KW-1185">Reference proteome</keyword>
<evidence type="ECO:0000313" key="3">
    <source>
        <dbReference type="EMBL" id="KAF8719514.1"/>
    </source>
</evidence>
<dbReference type="PANTHER" id="PTHR33086">
    <property type="entry name" value="OS05G0468200 PROTEIN-RELATED"/>
    <property type="match status" value="1"/>
</dbReference>
<feature type="domain" description="DUF1618" evidence="2">
    <location>
        <begin position="716"/>
        <end position="810"/>
    </location>
</feature>
<gene>
    <name evidence="3" type="ORF">HU200_024239</name>
</gene>
<dbReference type="InterPro" id="IPR011676">
    <property type="entry name" value="DUF1618"/>
</dbReference>
<feature type="domain" description="DUF1618" evidence="2">
    <location>
        <begin position="231"/>
        <end position="327"/>
    </location>
</feature>